<dbReference type="PANTHER" id="PTHR42705">
    <property type="entry name" value="BIFUNCTIONAL NON-HOMOLOGOUS END JOINING PROTEIN LIGD"/>
    <property type="match status" value="1"/>
</dbReference>
<dbReference type="Gene3D" id="3.90.920.10">
    <property type="entry name" value="DNA primase, PRIM domain"/>
    <property type="match status" value="1"/>
</dbReference>
<feature type="compositionally biased region" description="Low complexity" evidence="23">
    <location>
        <begin position="340"/>
        <end position="354"/>
    </location>
</feature>
<dbReference type="SUPFAM" id="SSF50249">
    <property type="entry name" value="Nucleic acid-binding proteins"/>
    <property type="match status" value="1"/>
</dbReference>
<dbReference type="InterPro" id="IPR012309">
    <property type="entry name" value="DNA_ligase_ATP-dep_C"/>
</dbReference>
<keyword evidence="14" id="KW-0238">DNA-binding</keyword>
<feature type="domain" description="ATP-dependent DNA ligase family profile" evidence="24">
    <location>
        <begin position="659"/>
        <end position="757"/>
    </location>
</feature>
<evidence type="ECO:0000259" key="24">
    <source>
        <dbReference type="PROSITE" id="PS50160"/>
    </source>
</evidence>
<keyword evidence="15" id="KW-0233">DNA recombination</keyword>
<evidence type="ECO:0000256" key="12">
    <source>
        <dbReference type="ARBA" id="ARBA00022840"/>
    </source>
</evidence>
<evidence type="ECO:0000256" key="1">
    <source>
        <dbReference type="ARBA" id="ARBA00001936"/>
    </source>
</evidence>
<dbReference type="CDD" id="cd04863">
    <property type="entry name" value="MtLigD_Pol_like"/>
    <property type="match status" value="1"/>
</dbReference>
<evidence type="ECO:0000256" key="21">
    <source>
        <dbReference type="ARBA" id="ARBA00049981"/>
    </source>
</evidence>
<dbReference type="Pfam" id="PF01068">
    <property type="entry name" value="DNA_ligase_A_M"/>
    <property type="match status" value="1"/>
</dbReference>
<evidence type="ECO:0000256" key="3">
    <source>
        <dbReference type="ARBA" id="ARBA00022598"/>
    </source>
</evidence>
<comment type="similarity">
    <text evidence="21">In the C-terminal section; belongs to the ATP-dependent DNA ligase family.</text>
</comment>
<keyword evidence="26" id="KW-1185">Reference proteome</keyword>
<dbReference type="GO" id="GO:0003677">
    <property type="term" value="F:DNA binding"/>
    <property type="evidence" value="ECO:0007669"/>
    <property type="project" value="UniProtKB-KW"/>
</dbReference>
<dbReference type="GO" id="GO:0004527">
    <property type="term" value="F:exonuclease activity"/>
    <property type="evidence" value="ECO:0007669"/>
    <property type="project" value="UniProtKB-KW"/>
</dbReference>
<evidence type="ECO:0000256" key="13">
    <source>
        <dbReference type="ARBA" id="ARBA00022932"/>
    </source>
</evidence>
<dbReference type="EMBL" id="CP060716">
    <property type="protein sequence ID" value="QNN63375.1"/>
    <property type="molecule type" value="Genomic_DNA"/>
</dbReference>
<feature type="compositionally biased region" description="Basic and acidic residues" evidence="23">
    <location>
        <begin position="311"/>
        <end position="321"/>
    </location>
</feature>
<sequence length="876" mass="95758">MAKDGQFVWVDGRKLRVTNLDKVLYPSTGTTKGEVLAYYSAIAETMLPHCVDRPATRKRWPDGVGEDGKQNSFFQKDIGEGAPEWVATGEIQHKDHVNEYPLVNDEATLVWLAQLASLEIHVPQWRFDSAGKQQNPDRMVFDLDPGEGVKLTEVADVAFLVRDILSDMGLPSIPLTSGSSGIHLYAALDGTLSSDEVAKVAKELARSLEADHPDDITSSMKRSLRPGKVFIDWSQNNAAKTTVAPYSLRGRIAPTVAAPRTWRELASPHLKHLRFDEVLKRVERRGDPLAELLRDDAGERGLAERGAEKLNEYRAKRDASKTSEPVPRAGRRDVEDSRAADAGSGSDAEGDSIGFASGAAANTDARSSLPRFVIQRHQARRLHYDFRLEHDGVLVSWAIPKGPPTDPKVNHLAVPTEDHPMSYRHFEGVIPKGEYGAGKVEIWDSGHYELEKWRDDEVIVTLHGAPGGGLSGGLGESGHCSGSKRFALFRAGESGGKPRWMIHLMSPANATHATSAESATSATSVERAQPVSSMRAPLTKQTSPSTPTQSRTPTLSPMLALAGSEAEFSRLDLDEWGFEMKWDGIRALVEIAHDRTLIRSRSGADISESYPEFFGLAEYVNAEAAVLDGEIVTLGPDGAPSFSLLQQRFGLTNERDIARARRAAPASLLVFDVLEVNGQDCTRLPYRQRRELLQGLVEVSAGSEATGGAPVAVPDHFDGTAQDAADASAELGLEGVVAKRWNSAYHPGERSGDWMKFPIMHTDEAVVIGWRESTSDAKGFASLLLADRTETGDLSYAGRVGTGFSSAERRRIRTLLEPLQTSKPVVDVPAEAQRDAQWVRPKLIGEVISKGRTRTGSFRQPVWRGWRPDKTLASMN</sequence>
<evidence type="ECO:0000256" key="17">
    <source>
        <dbReference type="ARBA" id="ARBA00023211"/>
    </source>
</evidence>
<keyword evidence="11" id="KW-0269">Exonuclease</keyword>
<keyword evidence="10" id="KW-0378">Hydrolase</keyword>
<dbReference type="SUPFAM" id="SSF56091">
    <property type="entry name" value="DNA ligase/mRNA capping enzyme, catalytic domain"/>
    <property type="match status" value="1"/>
</dbReference>
<dbReference type="AlphaFoldDB" id="A0A7G9S6A0"/>
<dbReference type="PANTHER" id="PTHR42705:SF2">
    <property type="entry name" value="BIFUNCTIONAL NON-HOMOLOGOUS END JOINING PROTEIN LIGD"/>
    <property type="match status" value="1"/>
</dbReference>
<dbReference type="CDD" id="cd07906">
    <property type="entry name" value="Adenylation_DNA_ligase_LigD_LigC"/>
    <property type="match status" value="1"/>
</dbReference>
<dbReference type="GO" id="GO:0003887">
    <property type="term" value="F:DNA-directed DNA polymerase activity"/>
    <property type="evidence" value="ECO:0007669"/>
    <property type="project" value="UniProtKB-KW"/>
</dbReference>
<keyword evidence="12" id="KW-0067">ATP-binding</keyword>
<dbReference type="CDD" id="cd07971">
    <property type="entry name" value="OBF_DNA_ligase_LigD"/>
    <property type="match status" value="1"/>
</dbReference>
<evidence type="ECO:0000256" key="5">
    <source>
        <dbReference type="ARBA" id="ARBA00022695"/>
    </source>
</evidence>
<evidence type="ECO:0000256" key="18">
    <source>
        <dbReference type="ARBA" id="ARBA00023268"/>
    </source>
</evidence>
<keyword evidence="16" id="KW-0234">DNA repair</keyword>
<evidence type="ECO:0000256" key="11">
    <source>
        <dbReference type="ARBA" id="ARBA00022839"/>
    </source>
</evidence>
<dbReference type="GO" id="GO:0003910">
    <property type="term" value="F:DNA ligase (ATP) activity"/>
    <property type="evidence" value="ECO:0007669"/>
    <property type="project" value="UniProtKB-EC"/>
</dbReference>
<dbReference type="EC" id="6.5.1.1" evidence="2"/>
<keyword evidence="8" id="KW-0547">Nucleotide-binding</keyword>
<evidence type="ECO:0000256" key="4">
    <source>
        <dbReference type="ARBA" id="ARBA00022679"/>
    </source>
</evidence>
<evidence type="ECO:0000256" key="2">
    <source>
        <dbReference type="ARBA" id="ARBA00012727"/>
    </source>
</evidence>
<dbReference type="Pfam" id="PF13298">
    <property type="entry name" value="LigD_N"/>
    <property type="match status" value="1"/>
</dbReference>
<keyword evidence="18" id="KW-0511">Multifunctional enzyme</keyword>
<name>A0A7G9S6A0_9MICO</name>
<dbReference type="PROSITE" id="PS00697">
    <property type="entry name" value="DNA_LIGASE_A1"/>
    <property type="match status" value="1"/>
</dbReference>
<feature type="region of interest" description="Disordered" evidence="23">
    <location>
        <begin position="311"/>
        <end position="355"/>
    </location>
</feature>
<evidence type="ECO:0000256" key="22">
    <source>
        <dbReference type="ARBA" id="ARBA00049990"/>
    </source>
</evidence>
<evidence type="ECO:0000256" key="8">
    <source>
        <dbReference type="ARBA" id="ARBA00022741"/>
    </source>
</evidence>
<evidence type="ECO:0000256" key="20">
    <source>
        <dbReference type="ARBA" id="ARBA00034003"/>
    </source>
</evidence>
<keyword evidence="9" id="KW-0227">DNA damage</keyword>
<evidence type="ECO:0000256" key="19">
    <source>
        <dbReference type="ARBA" id="ARBA00029943"/>
    </source>
</evidence>
<dbReference type="RefSeq" id="WP_187555842.1">
    <property type="nucleotide sequence ID" value="NZ_CP060716.1"/>
</dbReference>
<evidence type="ECO:0000256" key="23">
    <source>
        <dbReference type="SAM" id="MobiDB-lite"/>
    </source>
</evidence>
<feature type="compositionally biased region" description="Low complexity" evidence="23">
    <location>
        <begin position="537"/>
        <end position="554"/>
    </location>
</feature>
<dbReference type="Pfam" id="PF21686">
    <property type="entry name" value="LigD_Prim-Pol"/>
    <property type="match status" value="1"/>
</dbReference>
<evidence type="ECO:0000313" key="26">
    <source>
        <dbReference type="Proteomes" id="UP000515934"/>
    </source>
</evidence>
<dbReference type="Pfam" id="PF04679">
    <property type="entry name" value="DNA_ligase_A_C"/>
    <property type="match status" value="1"/>
</dbReference>
<protein>
    <recommendedName>
        <fullName evidence="2">DNA ligase (ATP)</fullName>
        <ecNumber evidence="2">6.5.1.1</ecNumber>
    </recommendedName>
    <alternativeName>
        <fullName evidence="19">NHEJ DNA polymerase</fullName>
    </alternativeName>
</protein>
<dbReference type="InterPro" id="IPR033649">
    <property type="entry name" value="MtLigD_Pol-like"/>
</dbReference>
<evidence type="ECO:0000256" key="10">
    <source>
        <dbReference type="ARBA" id="ARBA00022801"/>
    </source>
</evidence>
<dbReference type="InterPro" id="IPR052171">
    <property type="entry name" value="NHEJ_LigD"/>
</dbReference>
<keyword evidence="4" id="KW-0808">Transferase</keyword>
<comment type="catalytic activity">
    <reaction evidence="20">
        <text>ATP + (deoxyribonucleotide)n-3'-hydroxyl + 5'-phospho-(deoxyribonucleotide)m = (deoxyribonucleotide)n+m + AMP + diphosphate.</text>
        <dbReference type="EC" id="6.5.1.1"/>
    </reaction>
</comment>
<dbReference type="Gene3D" id="3.30.1490.70">
    <property type="match status" value="1"/>
</dbReference>
<feature type="compositionally biased region" description="Low complexity" evidence="23">
    <location>
        <begin position="511"/>
        <end position="524"/>
    </location>
</feature>
<dbReference type="Gene3D" id="2.40.50.140">
    <property type="entry name" value="Nucleic acid-binding proteins"/>
    <property type="match status" value="1"/>
</dbReference>
<dbReference type="KEGG" id="ldn:H9L06_03365"/>
<keyword evidence="6" id="KW-0540">Nuclease</keyword>
<evidence type="ECO:0000256" key="14">
    <source>
        <dbReference type="ARBA" id="ARBA00023125"/>
    </source>
</evidence>
<evidence type="ECO:0000313" key="25">
    <source>
        <dbReference type="EMBL" id="QNN63375.1"/>
    </source>
</evidence>
<feature type="region of interest" description="Disordered" evidence="23">
    <location>
        <begin position="511"/>
        <end position="554"/>
    </location>
</feature>
<dbReference type="InterPro" id="IPR014145">
    <property type="entry name" value="LigD_pol_dom"/>
</dbReference>
<keyword evidence="13" id="KW-0239">DNA-directed DNA polymerase</keyword>
<dbReference type="Proteomes" id="UP000515934">
    <property type="component" value="Chromosome"/>
</dbReference>
<dbReference type="InterPro" id="IPR014144">
    <property type="entry name" value="LigD_PE_domain"/>
</dbReference>
<keyword evidence="3 25" id="KW-0436">Ligase</keyword>
<dbReference type="GO" id="GO:0005524">
    <property type="term" value="F:ATP binding"/>
    <property type="evidence" value="ECO:0007669"/>
    <property type="project" value="UniProtKB-KW"/>
</dbReference>
<dbReference type="InterPro" id="IPR016059">
    <property type="entry name" value="DNA_ligase_ATP-dep_CS"/>
</dbReference>
<dbReference type="NCBIfam" id="NF007210">
    <property type="entry name" value="PRK09632.1"/>
    <property type="match status" value="1"/>
</dbReference>
<dbReference type="Gene3D" id="3.30.470.30">
    <property type="entry name" value="DNA ligase/mRNA capping enzyme"/>
    <property type="match status" value="1"/>
</dbReference>
<evidence type="ECO:0000256" key="9">
    <source>
        <dbReference type="ARBA" id="ARBA00022763"/>
    </source>
</evidence>
<evidence type="ECO:0000256" key="16">
    <source>
        <dbReference type="ARBA" id="ARBA00023204"/>
    </source>
</evidence>
<proteinExistence type="inferred from homology"/>
<comment type="cofactor">
    <cofactor evidence="1">
        <name>Mn(2+)</name>
        <dbReference type="ChEBI" id="CHEBI:29035"/>
    </cofactor>
</comment>
<dbReference type="NCBIfam" id="TIGR02779">
    <property type="entry name" value="NHEJ_ligase_lig"/>
    <property type="match status" value="1"/>
</dbReference>
<dbReference type="InterPro" id="IPR012340">
    <property type="entry name" value="NA-bd_OB-fold"/>
</dbReference>
<feature type="compositionally biased region" description="Basic and acidic residues" evidence="23">
    <location>
        <begin position="330"/>
        <end position="339"/>
    </location>
</feature>
<dbReference type="GO" id="GO:0006281">
    <property type="term" value="P:DNA repair"/>
    <property type="evidence" value="ECO:0007669"/>
    <property type="project" value="UniProtKB-KW"/>
</dbReference>
<evidence type="ECO:0000256" key="15">
    <source>
        <dbReference type="ARBA" id="ARBA00023172"/>
    </source>
</evidence>
<keyword evidence="5" id="KW-0548">Nucleotidyltransferase</keyword>
<gene>
    <name evidence="25" type="ORF">H9L06_03365</name>
</gene>
<evidence type="ECO:0000256" key="7">
    <source>
        <dbReference type="ARBA" id="ARBA00022723"/>
    </source>
</evidence>
<dbReference type="InterPro" id="IPR012310">
    <property type="entry name" value="DNA_ligase_ATP-dep_cent"/>
</dbReference>
<dbReference type="PROSITE" id="PS50160">
    <property type="entry name" value="DNA_LIGASE_A3"/>
    <property type="match status" value="1"/>
</dbReference>
<dbReference type="GO" id="GO:0046872">
    <property type="term" value="F:metal ion binding"/>
    <property type="evidence" value="ECO:0007669"/>
    <property type="project" value="UniProtKB-KW"/>
</dbReference>
<evidence type="ECO:0000256" key="6">
    <source>
        <dbReference type="ARBA" id="ARBA00022722"/>
    </source>
</evidence>
<organism evidence="25 26">
    <name type="scientific">Leucobacter denitrificans</name>
    <dbReference type="NCBI Taxonomy" id="683042"/>
    <lineage>
        <taxon>Bacteria</taxon>
        <taxon>Bacillati</taxon>
        <taxon>Actinomycetota</taxon>
        <taxon>Actinomycetes</taxon>
        <taxon>Micrococcales</taxon>
        <taxon>Microbacteriaceae</taxon>
        <taxon>Leucobacter</taxon>
    </lineage>
</organism>
<accession>A0A7G9S6A0</accession>
<dbReference type="InterPro" id="IPR014146">
    <property type="entry name" value="LigD_ligase_dom"/>
</dbReference>
<keyword evidence="17" id="KW-0464">Manganese</keyword>
<dbReference type="GO" id="GO:0006310">
    <property type="term" value="P:DNA recombination"/>
    <property type="evidence" value="ECO:0007669"/>
    <property type="project" value="UniProtKB-KW"/>
</dbReference>
<comment type="similarity">
    <text evidence="22">In the N-terminal section; belongs to the LigD polymerase family.</text>
</comment>
<dbReference type="NCBIfam" id="TIGR02778">
    <property type="entry name" value="ligD_pol"/>
    <property type="match status" value="1"/>
</dbReference>
<reference evidence="25 26" key="1">
    <citation type="submission" date="2020-08" db="EMBL/GenBank/DDBJ databases">
        <title>Genome sequence of Leucobacter denitrificans KACC 14055T.</title>
        <authorList>
            <person name="Hyun D.-W."/>
            <person name="Bae J.-W."/>
        </authorList>
    </citation>
    <scope>NUCLEOTIDE SEQUENCE [LARGE SCALE GENOMIC DNA]</scope>
    <source>
        <strain evidence="25 26">KACC 14055</strain>
    </source>
</reference>
<keyword evidence="7" id="KW-0479">Metal-binding</keyword>